<evidence type="ECO:0000259" key="7">
    <source>
        <dbReference type="Pfam" id="PF25954"/>
    </source>
</evidence>
<dbReference type="InterPro" id="IPR058792">
    <property type="entry name" value="Beta-barrel_RND_2"/>
</dbReference>
<dbReference type="Pfam" id="PF25975">
    <property type="entry name" value="CzcB_C"/>
    <property type="match status" value="1"/>
</dbReference>
<dbReference type="Pfam" id="PF25869">
    <property type="entry name" value="3HB_CusB"/>
    <property type="match status" value="1"/>
</dbReference>
<dbReference type="GO" id="GO:0046914">
    <property type="term" value="F:transition metal ion binding"/>
    <property type="evidence" value="ECO:0007669"/>
    <property type="project" value="TreeGrafter"/>
</dbReference>
<evidence type="ECO:0000259" key="5">
    <source>
        <dbReference type="Pfam" id="PF25869"/>
    </source>
</evidence>
<gene>
    <name evidence="9" type="ordered locus">Echvi_2437</name>
</gene>
<dbReference type="InterPro" id="IPR006143">
    <property type="entry name" value="RND_pump_MFP"/>
</dbReference>
<proteinExistence type="inferred from homology"/>
<feature type="domain" description="Heavy metal binding" evidence="4">
    <location>
        <begin position="36"/>
        <end position="62"/>
    </location>
</feature>
<dbReference type="PANTHER" id="PTHR30097">
    <property type="entry name" value="CATION EFFLUX SYSTEM PROTEIN CUSB"/>
    <property type="match status" value="1"/>
</dbReference>
<dbReference type="InterPro" id="IPR058649">
    <property type="entry name" value="CzcB_C"/>
</dbReference>
<dbReference type="Pfam" id="PF11827">
    <property type="entry name" value="DUF3347"/>
    <property type="match status" value="1"/>
</dbReference>
<keyword evidence="2" id="KW-0813">Transport</keyword>
<evidence type="ECO:0000256" key="2">
    <source>
        <dbReference type="ARBA" id="ARBA00022448"/>
    </source>
</evidence>
<dbReference type="PANTHER" id="PTHR30097:SF4">
    <property type="entry name" value="SLR6042 PROTEIN"/>
    <property type="match status" value="1"/>
</dbReference>
<dbReference type="Pfam" id="PF25954">
    <property type="entry name" value="Beta-barrel_RND_2"/>
    <property type="match status" value="1"/>
</dbReference>
<evidence type="ECO:0000313" key="9">
    <source>
        <dbReference type="EMBL" id="AGA78684.1"/>
    </source>
</evidence>
<sequence length="575" mass="62463">MFLGAFLAGGIIGGVLTSGEGAKEALDQHDHKGETVYTCSMHPQIKQNEPGDCPICGMDLVPLSTLGDSEDTNPYVMTMSPEAVALANIATSTVKAGSEMASNHLTLSGTIEVDERNVKSVSANFDGRIDDLYVAFTGQEVKQGQRLARIYSPDLIAAHRELLEAKKATGISPKLYEAAKQKLKQWQLTDAQITKMANDEDYQPHFDIYAATSGVVTDRKVAAGDYVSRGQVLFEITNLNKVWVMLDAYEQGLGQISAGDQIQFSVNALPGEEFSAKVAFIDPVVSADSRSAKVRAEVNNFSGKLKPGMFVTAKLSTQDEAPVDAGVMVPKSSILWTGRRSVVYRQVGSEMKPAFEMVQVELGPVAGEMQQVLTGLSPGDQIVTNGVFAVDGAAQLSGKYSMMAHPEEQDFQVSESFGKVIEEVIAAYLTMKNRLVRDESGQAAAGNLHKLLTEENPPLSQEKALEKWKEISESLAANALAMSQTSDIAKQREWLVPVSNEMIKLLDAFGGQGKKLFKDYCPMAKNDQGAYWLSEFEEIKNPYFGASMLSCGEIKKVYPSQGSHQQKSGHSGHQH</sequence>
<organism evidence="9 10">
    <name type="scientific">Echinicola vietnamensis (strain DSM 17526 / LMG 23754 / KMM 6221)</name>
    <dbReference type="NCBI Taxonomy" id="926556"/>
    <lineage>
        <taxon>Bacteria</taxon>
        <taxon>Pseudomonadati</taxon>
        <taxon>Bacteroidota</taxon>
        <taxon>Cytophagia</taxon>
        <taxon>Cytophagales</taxon>
        <taxon>Cyclobacteriaceae</taxon>
        <taxon>Echinicola</taxon>
    </lineage>
</organism>
<dbReference type="GO" id="GO:0022857">
    <property type="term" value="F:transmembrane transporter activity"/>
    <property type="evidence" value="ECO:0007669"/>
    <property type="project" value="InterPro"/>
</dbReference>
<dbReference type="InterPro" id="IPR051909">
    <property type="entry name" value="MFP_Cation_Efflux"/>
</dbReference>
<name>L0FXP6_ECHVK</name>
<dbReference type="Pfam" id="PF25919">
    <property type="entry name" value="BSH_CusB"/>
    <property type="match status" value="1"/>
</dbReference>
<feature type="domain" description="CusB-like three alpha-helical bundle" evidence="5">
    <location>
        <begin position="154"/>
        <end position="196"/>
    </location>
</feature>
<dbReference type="AlphaFoldDB" id="L0FXP6"/>
<keyword evidence="10" id="KW-1185">Reference proteome</keyword>
<evidence type="ECO:0000313" key="10">
    <source>
        <dbReference type="Proteomes" id="UP000010796"/>
    </source>
</evidence>
<dbReference type="Gene3D" id="2.40.420.20">
    <property type="match status" value="1"/>
</dbReference>
<dbReference type="GO" id="GO:0016020">
    <property type="term" value="C:membrane"/>
    <property type="evidence" value="ECO:0007669"/>
    <property type="project" value="InterPro"/>
</dbReference>
<dbReference type="GO" id="GO:0030288">
    <property type="term" value="C:outer membrane-bounded periplasmic space"/>
    <property type="evidence" value="ECO:0007669"/>
    <property type="project" value="TreeGrafter"/>
</dbReference>
<dbReference type="Pfam" id="PF19335">
    <property type="entry name" value="HMBD"/>
    <property type="match status" value="1"/>
</dbReference>
<evidence type="ECO:0000259" key="3">
    <source>
        <dbReference type="Pfam" id="PF11827"/>
    </source>
</evidence>
<feature type="domain" description="CusB-like barrel-sandwich hybrid" evidence="6">
    <location>
        <begin position="119"/>
        <end position="236"/>
    </location>
</feature>
<feature type="domain" description="DUF3347" evidence="3">
    <location>
        <begin position="424"/>
        <end position="510"/>
    </location>
</feature>
<dbReference type="STRING" id="926556.Echvi_2437"/>
<dbReference type="HOGENOM" id="CLU_018816_13_1_10"/>
<feature type="domain" description="CusB-like beta-barrel" evidence="7">
    <location>
        <begin position="241"/>
        <end position="318"/>
    </location>
</feature>
<dbReference type="InterPro" id="IPR058791">
    <property type="entry name" value="3HB_CusB"/>
</dbReference>
<dbReference type="SUPFAM" id="SSF111369">
    <property type="entry name" value="HlyD-like secretion proteins"/>
    <property type="match status" value="1"/>
</dbReference>
<dbReference type="GO" id="GO:0015679">
    <property type="term" value="P:plasma membrane copper ion transport"/>
    <property type="evidence" value="ECO:0007669"/>
    <property type="project" value="TreeGrafter"/>
</dbReference>
<dbReference type="Proteomes" id="UP000010796">
    <property type="component" value="Chromosome"/>
</dbReference>
<dbReference type="GO" id="GO:0060003">
    <property type="term" value="P:copper ion export"/>
    <property type="evidence" value="ECO:0007669"/>
    <property type="project" value="TreeGrafter"/>
</dbReference>
<dbReference type="FunFam" id="2.40.30.170:FF:000010">
    <property type="entry name" value="Efflux RND transporter periplasmic adaptor subunit"/>
    <property type="match status" value="1"/>
</dbReference>
<feature type="domain" description="CzcB-like C-terminal circularly permuted SH3-like" evidence="8">
    <location>
        <begin position="327"/>
        <end position="390"/>
    </location>
</feature>
<dbReference type="NCBIfam" id="TIGR01730">
    <property type="entry name" value="RND_mfp"/>
    <property type="match status" value="1"/>
</dbReference>
<comment type="similarity">
    <text evidence="1">Belongs to the membrane fusion protein (MFP) (TC 8.A.1) family.</text>
</comment>
<dbReference type="InterPro" id="IPR058790">
    <property type="entry name" value="BSH_CusB"/>
</dbReference>
<accession>L0FXP6</accession>
<evidence type="ECO:0000259" key="6">
    <source>
        <dbReference type="Pfam" id="PF25919"/>
    </source>
</evidence>
<dbReference type="EMBL" id="CP003346">
    <property type="protein sequence ID" value="AGA78684.1"/>
    <property type="molecule type" value="Genomic_DNA"/>
</dbReference>
<protein>
    <submittedName>
        <fullName evidence="9">RND family efflux transporter, MFP subunit</fullName>
    </submittedName>
</protein>
<evidence type="ECO:0000256" key="1">
    <source>
        <dbReference type="ARBA" id="ARBA00009477"/>
    </source>
</evidence>
<dbReference type="eggNOG" id="COG0845">
    <property type="taxonomic scope" value="Bacteria"/>
</dbReference>
<evidence type="ECO:0000259" key="8">
    <source>
        <dbReference type="Pfam" id="PF25975"/>
    </source>
</evidence>
<dbReference type="KEGG" id="evi:Echvi_2437"/>
<dbReference type="InterPro" id="IPR021782">
    <property type="entry name" value="DUF3347"/>
</dbReference>
<dbReference type="InterPro" id="IPR045800">
    <property type="entry name" value="HMBD"/>
</dbReference>
<reference evidence="10" key="1">
    <citation type="submission" date="2012-02" db="EMBL/GenBank/DDBJ databases">
        <title>The complete genome of Echinicola vietnamensis DSM 17526.</title>
        <authorList>
            <person name="Lucas S."/>
            <person name="Copeland A."/>
            <person name="Lapidus A."/>
            <person name="Glavina del Rio T."/>
            <person name="Dalin E."/>
            <person name="Tice H."/>
            <person name="Bruce D."/>
            <person name="Goodwin L."/>
            <person name="Pitluck S."/>
            <person name="Peters L."/>
            <person name="Ovchinnikova G."/>
            <person name="Teshima H."/>
            <person name="Kyrpides N."/>
            <person name="Mavromatis K."/>
            <person name="Ivanova N."/>
            <person name="Brettin T."/>
            <person name="Detter J.C."/>
            <person name="Han C."/>
            <person name="Larimer F."/>
            <person name="Land M."/>
            <person name="Hauser L."/>
            <person name="Markowitz V."/>
            <person name="Cheng J.-F."/>
            <person name="Hugenholtz P."/>
            <person name="Woyke T."/>
            <person name="Wu D."/>
            <person name="Brambilla E."/>
            <person name="Klenk H.-P."/>
            <person name="Eisen J.A."/>
        </authorList>
    </citation>
    <scope>NUCLEOTIDE SEQUENCE [LARGE SCALE GENOMIC DNA]</scope>
    <source>
        <strain evidence="10">DSM 17526 / LMG 23754 / KMM 6221</strain>
    </source>
</reference>
<evidence type="ECO:0000259" key="4">
    <source>
        <dbReference type="Pfam" id="PF19335"/>
    </source>
</evidence>
<dbReference type="Gene3D" id="2.40.30.170">
    <property type="match status" value="1"/>
</dbReference>
<dbReference type="PATRIC" id="fig|926556.3.peg.2566"/>